<gene>
    <name evidence="1" type="ORF">FKW44_009118</name>
</gene>
<feature type="non-terminal residue" evidence="1">
    <location>
        <position position="1"/>
    </location>
</feature>
<feature type="non-terminal residue" evidence="1">
    <location>
        <position position="51"/>
    </location>
</feature>
<dbReference type="Proteomes" id="UP000595437">
    <property type="component" value="Chromosome 6"/>
</dbReference>
<accession>A0A7T8HER1</accession>
<dbReference type="AlphaFoldDB" id="A0A7T8HER1"/>
<dbReference type="EMBL" id="CP045895">
    <property type="protein sequence ID" value="QQP48718.1"/>
    <property type="molecule type" value="Genomic_DNA"/>
</dbReference>
<proteinExistence type="predicted"/>
<evidence type="ECO:0000313" key="1">
    <source>
        <dbReference type="EMBL" id="QQP48718.1"/>
    </source>
</evidence>
<keyword evidence="2" id="KW-1185">Reference proteome</keyword>
<sequence length="51" mass="5711">TMDSIKSYNSSCTNGKKCQGSGCRFKKSTEFPNGSIQRNGFILEANRSRFE</sequence>
<protein>
    <submittedName>
        <fullName evidence="1">Uncharacterized protein</fullName>
    </submittedName>
</protein>
<reference evidence="2" key="1">
    <citation type="submission" date="2021-01" db="EMBL/GenBank/DDBJ databases">
        <title>Caligus Genome Assembly.</title>
        <authorList>
            <person name="Gallardo-Escarate C."/>
        </authorList>
    </citation>
    <scope>NUCLEOTIDE SEQUENCE [LARGE SCALE GENOMIC DNA]</scope>
</reference>
<evidence type="ECO:0000313" key="2">
    <source>
        <dbReference type="Proteomes" id="UP000595437"/>
    </source>
</evidence>
<name>A0A7T8HER1_CALRO</name>
<organism evidence="1 2">
    <name type="scientific">Caligus rogercresseyi</name>
    <name type="common">Sea louse</name>
    <dbReference type="NCBI Taxonomy" id="217165"/>
    <lineage>
        <taxon>Eukaryota</taxon>
        <taxon>Metazoa</taxon>
        <taxon>Ecdysozoa</taxon>
        <taxon>Arthropoda</taxon>
        <taxon>Crustacea</taxon>
        <taxon>Multicrustacea</taxon>
        <taxon>Hexanauplia</taxon>
        <taxon>Copepoda</taxon>
        <taxon>Siphonostomatoida</taxon>
        <taxon>Caligidae</taxon>
        <taxon>Caligus</taxon>
    </lineage>
</organism>